<evidence type="ECO:0000256" key="5">
    <source>
        <dbReference type="ARBA" id="ARBA00022475"/>
    </source>
</evidence>
<evidence type="ECO:0000256" key="3">
    <source>
        <dbReference type="ARBA" id="ARBA00020392"/>
    </source>
</evidence>
<proteinExistence type="inferred from homology"/>
<keyword evidence="11" id="KW-0175">Coiled coil</keyword>
<evidence type="ECO:0000256" key="4">
    <source>
        <dbReference type="ARBA" id="ARBA00022448"/>
    </source>
</evidence>
<keyword evidence="7" id="KW-1005">Bacterial flagellum biogenesis</keyword>
<keyword evidence="8" id="KW-0653">Protein transport</keyword>
<dbReference type="GO" id="GO:0006935">
    <property type="term" value="P:chemotaxis"/>
    <property type="evidence" value="ECO:0007669"/>
    <property type="project" value="UniProtKB-KW"/>
</dbReference>
<reference key="1">
    <citation type="submission" date="2009-08" db="EMBL/GenBank/DDBJ databases">
        <title>The genome sequence of Spirochaeta thermophila DSM6192.</title>
        <authorList>
            <person name="Angelov A."/>
            <person name="Mientus M."/>
            <person name="Wittenberg S."/>
            <person name="Lehmann R."/>
            <person name="Liesegang H."/>
            <person name="Daniel R."/>
            <person name="Liebl W."/>
        </authorList>
    </citation>
    <scope>NUCLEOTIDE SEQUENCE</scope>
    <source>
        <strain>DSM 6192</strain>
    </source>
</reference>
<dbReference type="Pfam" id="PF02050">
    <property type="entry name" value="FliJ"/>
    <property type="match status" value="1"/>
</dbReference>
<dbReference type="Gene3D" id="1.10.287.1700">
    <property type="match status" value="1"/>
</dbReference>
<comment type="similarity">
    <text evidence="2">Belongs to the FliJ family.</text>
</comment>
<evidence type="ECO:0000256" key="10">
    <source>
        <dbReference type="ARBA" id="ARBA00023225"/>
    </source>
</evidence>
<dbReference type="GO" id="GO:0009288">
    <property type="term" value="C:bacterial-type flagellum"/>
    <property type="evidence" value="ECO:0007669"/>
    <property type="project" value="InterPro"/>
</dbReference>
<dbReference type="EMBL" id="CP001698">
    <property type="protein sequence ID" value="ADN01861.1"/>
    <property type="molecule type" value="Genomic_DNA"/>
</dbReference>
<dbReference type="GO" id="GO:0015031">
    <property type="term" value="P:protein transport"/>
    <property type="evidence" value="ECO:0007669"/>
    <property type="project" value="UniProtKB-KW"/>
</dbReference>
<dbReference type="AlphaFoldDB" id="E0RS74"/>
<evidence type="ECO:0000313" key="12">
    <source>
        <dbReference type="EMBL" id="ADN01861.1"/>
    </source>
</evidence>
<dbReference type="Proteomes" id="UP000001296">
    <property type="component" value="Chromosome"/>
</dbReference>
<evidence type="ECO:0000256" key="6">
    <source>
        <dbReference type="ARBA" id="ARBA00022500"/>
    </source>
</evidence>
<dbReference type="InterPro" id="IPR053716">
    <property type="entry name" value="Flag_assembly_chemotaxis_eff"/>
</dbReference>
<evidence type="ECO:0000256" key="11">
    <source>
        <dbReference type="SAM" id="Coils"/>
    </source>
</evidence>
<dbReference type="GO" id="GO:0005886">
    <property type="term" value="C:plasma membrane"/>
    <property type="evidence" value="ECO:0007669"/>
    <property type="project" value="UniProtKB-SubCell"/>
</dbReference>
<dbReference type="RefSeq" id="WP_013313702.1">
    <property type="nucleotide sequence ID" value="NC_014484.1"/>
</dbReference>
<dbReference type="KEGG" id="sta:STHERM_c09140"/>
<comment type="subcellular location">
    <subcellularLocation>
        <location evidence="1">Cell membrane</location>
        <topology evidence="1">Peripheral membrane protein</topology>
        <orientation evidence="1">Cytoplasmic side</orientation>
    </subcellularLocation>
</comment>
<name>E0RS74_WINT6</name>
<evidence type="ECO:0000313" key="13">
    <source>
        <dbReference type="Proteomes" id="UP000001296"/>
    </source>
</evidence>
<accession>E0RS74</accession>
<evidence type="ECO:0000256" key="1">
    <source>
        <dbReference type="ARBA" id="ARBA00004413"/>
    </source>
</evidence>
<keyword evidence="10" id="KW-1006">Bacterial flagellum protein export</keyword>
<feature type="coiled-coil region" evidence="11">
    <location>
        <begin position="65"/>
        <end position="106"/>
    </location>
</feature>
<keyword evidence="4" id="KW-0813">Transport</keyword>
<dbReference type="InterPro" id="IPR012823">
    <property type="entry name" value="Flagell_FliJ"/>
</dbReference>
<dbReference type="HOGENOM" id="CLU_139638_0_0_12"/>
<evidence type="ECO:0000256" key="2">
    <source>
        <dbReference type="ARBA" id="ARBA00010004"/>
    </source>
</evidence>
<dbReference type="GO" id="GO:0044781">
    <property type="term" value="P:bacterial-type flagellum organization"/>
    <property type="evidence" value="ECO:0007669"/>
    <property type="project" value="UniProtKB-KW"/>
</dbReference>
<protein>
    <recommendedName>
        <fullName evidence="3">Flagellar FliJ protein</fullName>
    </recommendedName>
</protein>
<dbReference type="GO" id="GO:0071973">
    <property type="term" value="P:bacterial-type flagellum-dependent cell motility"/>
    <property type="evidence" value="ECO:0007669"/>
    <property type="project" value="InterPro"/>
</dbReference>
<dbReference type="PaxDb" id="665571-STHERM_c09140"/>
<reference evidence="12 13" key="2">
    <citation type="journal article" date="2010" name="J. Bacteriol.">
        <title>Genome sequence of the polysaccharide-degrading, thermophilic anaerobe Spirochaeta thermophila DSM 6192.</title>
        <authorList>
            <person name="Angelov A."/>
            <person name="Liebl S."/>
            <person name="Ballschmiter M."/>
            <person name="Bomeke M."/>
            <person name="Lehmann R."/>
            <person name="Liesegang H."/>
            <person name="Daniel R."/>
            <person name="Liebl W."/>
        </authorList>
    </citation>
    <scope>NUCLEOTIDE SEQUENCE [LARGE SCALE GENOMIC DNA]</scope>
    <source>
        <strain evidence="13">ATCC 49972 / DSM 6192 / RI 19.B1</strain>
    </source>
</reference>
<evidence type="ECO:0000256" key="7">
    <source>
        <dbReference type="ARBA" id="ARBA00022795"/>
    </source>
</evidence>
<keyword evidence="9" id="KW-0472">Membrane</keyword>
<evidence type="ECO:0000256" key="8">
    <source>
        <dbReference type="ARBA" id="ARBA00022927"/>
    </source>
</evidence>
<sequence>MRRFRFPFARMLRLREHVEEQKKEALGKVVQERQEVDQAIRHVVAESVRALRQGREGGGLDLWTMQAAALYRERLERERDELLARRGRLEDEEARAREEFLKARAETQVFERLRDRCFQAYRKEWMKEDQKAVDEAAGIQYAATHVREDHDA</sequence>
<keyword evidence="5" id="KW-1003">Cell membrane</keyword>
<evidence type="ECO:0000256" key="9">
    <source>
        <dbReference type="ARBA" id="ARBA00023136"/>
    </source>
</evidence>
<organism evidence="12 13">
    <name type="scientific">Winmispira thermophila (strain ATCC 49972 / DSM 6192 / RI 19.B1)</name>
    <name type="common">Spirochaeta thermophila</name>
    <dbReference type="NCBI Taxonomy" id="665571"/>
    <lineage>
        <taxon>Bacteria</taxon>
        <taxon>Pseudomonadati</taxon>
        <taxon>Spirochaetota</taxon>
        <taxon>Spirochaetia</taxon>
        <taxon>Winmispirales</taxon>
        <taxon>Winmispiraceae</taxon>
        <taxon>Winmispira</taxon>
    </lineage>
</organism>
<gene>
    <name evidence="12" type="ordered locus">STHERM_c09140</name>
</gene>
<keyword evidence="6" id="KW-0145">Chemotaxis</keyword>